<accession>A0A066X369</accession>
<organism evidence="2 3">
    <name type="scientific">Colletotrichum sublineola</name>
    <name type="common">Sorghum anthracnose fungus</name>
    <dbReference type="NCBI Taxonomy" id="1173701"/>
    <lineage>
        <taxon>Eukaryota</taxon>
        <taxon>Fungi</taxon>
        <taxon>Dikarya</taxon>
        <taxon>Ascomycota</taxon>
        <taxon>Pezizomycotina</taxon>
        <taxon>Sordariomycetes</taxon>
        <taxon>Hypocreomycetidae</taxon>
        <taxon>Glomerellales</taxon>
        <taxon>Glomerellaceae</taxon>
        <taxon>Colletotrichum</taxon>
        <taxon>Colletotrichum graminicola species complex</taxon>
    </lineage>
</organism>
<comment type="caution">
    <text evidence="2">The sequence shown here is derived from an EMBL/GenBank/DDBJ whole genome shotgun (WGS) entry which is preliminary data.</text>
</comment>
<evidence type="ECO:0000256" key="1">
    <source>
        <dbReference type="SAM" id="MobiDB-lite"/>
    </source>
</evidence>
<protein>
    <submittedName>
        <fullName evidence="2">Uncharacterized protein</fullName>
    </submittedName>
</protein>
<feature type="region of interest" description="Disordered" evidence="1">
    <location>
        <begin position="59"/>
        <end position="107"/>
    </location>
</feature>
<evidence type="ECO:0000313" key="2">
    <source>
        <dbReference type="EMBL" id="KDN60465.1"/>
    </source>
</evidence>
<dbReference type="HOGENOM" id="CLU_630062_0_0_1"/>
<keyword evidence="3" id="KW-1185">Reference proteome</keyword>
<dbReference type="eggNOG" id="ENOG502T5SN">
    <property type="taxonomic scope" value="Eukaryota"/>
</dbReference>
<feature type="compositionally biased region" description="Polar residues" evidence="1">
    <location>
        <begin position="1"/>
        <end position="12"/>
    </location>
</feature>
<dbReference type="AlphaFoldDB" id="A0A066X369"/>
<dbReference type="Proteomes" id="UP000027238">
    <property type="component" value="Unassembled WGS sequence"/>
</dbReference>
<feature type="region of interest" description="Disordered" evidence="1">
    <location>
        <begin position="1"/>
        <end position="23"/>
    </location>
</feature>
<evidence type="ECO:0000313" key="3">
    <source>
        <dbReference type="Proteomes" id="UP000027238"/>
    </source>
</evidence>
<reference evidence="3" key="1">
    <citation type="journal article" date="2014" name="Genome Announc.">
        <title>Draft genome sequence of Colletotrichum sublineola, a destructive pathogen of cultivated sorghum.</title>
        <authorList>
            <person name="Baroncelli R."/>
            <person name="Sanz-Martin J.M."/>
            <person name="Rech G.E."/>
            <person name="Sukno S.A."/>
            <person name="Thon M.R."/>
        </authorList>
    </citation>
    <scope>NUCLEOTIDE SEQUENCE [LARGE SCALE GENOMIC DNA]</scope>
    <source>
        <strain evidence="3">TX430BB</strain>
    </source>
</reference>
<proteinExistence type="predicted"/>
<sequence>MVPLRTPSTDTLVSPPDPSLSLNSAGDFVPEKLFFWDVESVLRYLRSELTTIDLNGLLPMHPDPSANDDTTPMDTEAPGSRHHRAASPLTRPPEQRFDPRTRSRNRKRLDQLFDQAADTFHALVRLYPNVHDLLLIAWSDEAIFSCHSHLLKLRRLGEQVMDDDEAPLPRWVWSSSPEANRTAVEFYKIFQTPPFPYGDVYTRVPPYTEEPREDVIAYLAHNLTNAIDIVYGAIGFIESVMADDPGLEGGMRSLLEDNNGIPLAVARVHDAAPFLHDVAAPRLRVLRDRVTAGLRLLRQAELAKQQMVDSIMESKSATDRGDWRRWRRWRRPTFPALRDMVSDTAAAEHWLTFEARDVRSRVAGREESFAAALASAEDRWPDRKLPTGLVFSRWRRNDDRADPYGAQAFVLKSQWDMKNEASRASNRKKYGGWSW</sequence>
<dbReference type="EMBL" id="JMSE01001508">
    <property type="protein sequence ID" value="KDN60465.1"/>
    <property type="molecule type" value="Genomic_DNA"/>
</dbReference>
<name>A0A066X369_COLSU</name>
<dbReference type="OrthoDB" id="5060893at2759"/>
<gene>
    <name evidence="2" type="ORF">CSUB01_11755</name>
</gene>